<accession>A0A2K8YT39</accession>
<organism evidence="1 2">
    <name type="scientific">Spirosoma pollinicola</name>
    <dbReference type="NCBI Taxonomy" id="2057025"/>
    <lineage>
        <taxon>Bacteria</taxon>
        <taxon>Pseudomonadati</taxon>
        <taxon>Bacteroidota</taxon>
        <taxon>Cytophagia</taxon>
        <taxon>Cytophagales</taxon>
        <taxon>Cytophagaceae</taxon>
        <taxon>Spirosoma</taxon>
    </lineage>
</organism>
<sequence length="284" mass="31201">MATEKQTNKARKMLEAIHGPALSEAESGQVTDVMSARFAREVEQQQTQQKKFREITRPLSEALARTYAELTDKMRAELEASFSKIPPVKPPDTPTFDSALLPGSIIAIFAPPYDFGVQHGGQEASGRADIGQIHVRSQEIGAGAISANAQIGKWFWPITNGIVRFRTVVDYSFSWWDKSLFYTAHNHGFVGVFVFEQTNSVNRLILDNRVQLWNDGTGWVEGHNGSGSGFHEVFDLPFFARQGSAYFLGVWCGCSVDADSGFGGFSAASAEFTGNVPLIVVKTQ</sequence>
<keyword evidence="2" id="KW-1185">Reference proteome</keyword>
<evidence type="ECO:0000313" key="2">
    <source>
        <dbReference type="Proteomes" id="UP000232883"/>
    </source>
</evidence>
<dbReference type="Proteomes" id="UP000232883">
    <property type="component" value="Chromosome"/>
</dbReference>
<evidence type="ECO:0000313" key="1">
    <source>
        <dbReference type="EMBL" id="AUD00787.1"/>
    </source>
</evidence>
<name>A0A2K8YT39_9BACT</name>
<reference evidence="1 2" key="1">
    <citation type="submission" date="2017-11" db="EMBL/GenBank/DDBJ databases">
        <title>Taxonomic description and genome sequences of Spirosoma HA7 sp. nov., isolated from pollen microhabitat of Corylus avellana.</title>
        <authorList>
            <person name="Ambika Manirajan B."/>
            <person name="Suarez C."/>
            <person name="Ratering S."/>
            <person name="Geissler-Plaum R."/>
            <person name="Cardinale M."/>
            <person name="Sylvia S."/>
        </authorList>
    </citation>
    <scope>NUCLEOTIDE SEQUENCE [LARGE SCALE GENOMIC DNA]</scope>
    <source>
        <strain evidence="1 2">HA7</strain>
    </source>
</reference>
<protein>
    <submittedName>
        <fullName evidence="1">Uncharacterized protein</fullName>
    </submittedName>
</protein>
<dbReference type="OrthoDB" id="5100191at2"/>
<dbReference type="RefSeq" id="WP_100986210.1">
    <property type="nucleotide sequence ID" value="NZ_CP025096.1"/>
</dbReference>
<dbReference type="AlphaFoldDB" id="A0A2K8YT39"/>
<proteinExistence type="predicted"/>
<gene>
    <name evidence="1" type="ORF">CWM47_02520</name>
</gene>
<dbReference type="KEGG" id="spir:CWM47_02520"/>
<dbReference type="EMBL" id="CP025096">
    <property type="protein sequence ID" value="AUD00787.1"/>
    <property type="molecule type" value="Genomic_DNA"/>
</dbReference>